<evidence type="ECO:0000256" key="11">
    <source>
        <dbReference type="RuleBase" id="RU366035"/>
    </source>
</evidence>
<keyword evidence="7 11" id="KW-0184">Conjugation</keyword>
<evidence type="ECO:0000256" key="2">
    <source>
        <dbReference type="ARBA" id="ARBA00004651"/>
    </source>
</evidence>
<keyword evidence="5 11" id="KW-1003">Cell membrane</keyword>
<dbReference type="PANTHER" id="PTHR31030">
    <property type="entry name" value="PLASMA MEMBRANE FUSION PROTEIN PRM1"/>
    <property type="match status" value="1"/>
</dbReference>
<evidence type="ECO:0000256" key="8">
    <source>
        <dbReference type="ARBA" id="ARBA00022989"/>
    </source>
</evidence>
<evidence type="ECO:0000256" key="4">
    <source>
        <dbReference type="ARBA" id="ARBA00017621"/>
    </source>
</evidence>
<sequence>MPELKPYLRFYDNLTQIYINQYTIGLVLIAIKLFLFTTSVENKLDTIEKSYTGTKTCLYLDYLLYESPKQISLAANYLIKKGLANSLKVFFVMIAESLIICSSIIYFILDIWLGTYVCLFTVAAEVTVDVATNATEAVINVSNKTIHAAAKDLNSGLNGLSEGIDELIELYDKIEEKVKKIFSSSSSTDQTNITNKVKHINLTIASLNDFYINPSINEKLKKLSGEVPDFTTLKNKTKHWIETPFSKVSTELKNQDFEKLTEPLNSSVSLKPYSLILPNNNNTNSSNVNYNTTSMKWCENDLVPEIKKFMNGSKKGLIIFKKIIIVLAIILLIASLVPELYKEFIFWKKMSRMKKNLEQKLKFEKTSDIYTHQLFTDSSSYSSSNDIKPINEKRKHVISESSDCNLGTKVQDAYLMTFQDWQINLLSKIPFLRNLLTFNSDNMLNKDNYIDIKKLKRNWTLKYMLSKRTSFLLLICLAGYLVCLIQYLVIHRIDMFINGKKHHKKELFAVLLKDQNLKKVLNAIESSVGLWQDNTNNYIKGVEARGNNEVVIKKIDYIADKVNNTAMMMYTDISDTIDKAFNNTVFDTPLKNLMNCIIGNKLLSISKGASWVKKEVQVDLPKISLDDAYSIFSSNSTGYEGKIRLEMNKMENELKADMNDVIHYYYKDVIKPEAILVSVLFLIYIIQYPISILILKFRYKC</sequence>
<dbReference type="OrthoDB" id="3972682at2759"/>
<feature type="transmembrane region" description="Helical" evidence="11">
    <location>
        <begin position="89"/>
        <end position="109"/>
    </location>
</feature>
<dbReference type="GO" id="GO:0043332">
    <property type="term" value="C:mating projection tip"/>
    <property type="evidence" value="ECO:0007669"/>
    <property type="project" value="UniProtKB-UniRule"/>
</dbReference>
<comment type="function">
    <text evidence="1 11">Involved in cell fusion during mating by stabilizing the plasma membrane fusion event.</text>
</comment>
<proteinExistence type="inferred from homology"/>
<keyword evidence="10" id="KW-0325">Glycoprotein</keyword>
<gene>
    <name evidence="12" type="ORF">HGUI_01765</name>
</gene>
<dbReference type="EMBL" id="FQNF01000026">
    <property type="protein sequence ID" value="SGZ39565.1"/>
    <property type="molecule type" value="Genomic_DNA"/>
</dbReference>
<keyword evidence="9 11" id="KW-0472">Membrane</keyword>
<evidence type="ECO:0000256" key="10">
    <source>
        <dbReference type="ARBA" id="ARBA00023180"/>
    </source>
</evidence>
<name>A0A1L0CL31_9ASCO</name>
<comment type="subcellular location">
    <subcellularLocation>
        <location evidence="2 11">Cell membrane</location>
        <topology evidence="2 11">Multi-pass membrane protein</topology>
    </subcellularLocation>
</comment>
<evidence type="ECO:0000313" key="12">
    <source>
        <dbReference type="EMBL" id="SGZ39565.1"/>
    </source>
</evidence>
<organism evidence="12 13">
    <name type="scientific">Hanseniaspora guilliermondii</name>
    <dbReference type="NCBI Taxonomy" id="56406"/>
    <lineage>
        <taxon>Eukaryota</taxon>
        <taxon>Fungi</taxon>
        <taxon>Dikarya</taxon>
        <taxon>Ascomycota</taxon>
        <taxon>Saccharomycotina</taxon>
        <taxon>Saccharomycetes</taxon>
        <taxon>Saccharomycodales</taxon>
        <taxon>Saccharomycodaceae</taxon>
        <taxon>Hanseniaspora</taxon>
    </lineage>
</organism>
<dbReference type="GO" id="GO:0005886">
    <property type="term" value="C:plasma membrane"/>
    <property type="evidence" value="ECO:0007669"/>
    <property type="project" value="UniProtKB-SubCell"/>
</dbReference>
<feature type="transmembrane region" description="Helical" evidence="11">
    <location>
        <begin position="20"/>
        <end position="40"/>
    </location>
</feature>
<reference evidence="13" key="1">
    <citation type="submission" date="2016-11" db="EMBL/GenBank/DDBJ databases">
        <authorList>
            <person name="Guldener U."/>
        </authorList>
    </citation>
    <scope>NUCLEOTIDE SEQUENCE [LARGE SCALE GENOMIC DNA]</scope>
</reference>
<feature type="transmembrane region" description="Helical" evidence="11">
    <location>
        <begin position="323"/>
        <end position="341"/>
    </location>
</feature>
<evidence type="ECO:0000256" key="1">
    <source>
        <dbReference type="ARBA" id="ARBA00002512"/>
    </source>
</evidence>
<dbReference type="GO" id="GO:0032220">
    <property type="term" value="P:plasma membrane fusion involved in cytogamy"/>
    <property type="evidence" value="ECO:0007669"/>
    <property type="project" value="TreeGrafter"/>
</dbReference>
<dbReference type="AlphaFoldDB" id="A0A1L0CL31"/>
<dbReference type="VEuPathDB" id="FungiDB:HGUI_01765"/>
<evidence type="ECO:0000256" key="5">
    <source>
        <dbReference type="ARBA" id="ARBA00022475"/>
    </source>
</evidence>
<dbReference type="InterPro" id="IPR026777">
    <property type="entry name" value="PRM1"/>
</dbReference>
<comment type="similarity">
    <text evidence="3 11">Belongs to the PRM1 family.</text>
</comment>
<evidence type="ECO:0000256" key="6">
    <source>
        <dbReference type="ARBA" id="ARBA00022692"/>
    </source>
</evidence>
<protein>
    <recommendedName>
        <fullName evidence="4 11">Plasma membrane fusion protein PRM1</fullName>
    </recommendedName>
</protein>
<evidence type="ECO:0000256" key="9">
    <source>
        <dbReference type="ARBA" id="ARBA00023136"/>
    </source>
</evidence>
<keyword evidence="8 11" id="KW-1133">Transmembrane helix</keyword>
<dbReference type="Proteomes" id="UP000183365">
    <property type="component" value="Unassembled WGS sequence"/>
</dbReference>
<dbReference type="PANTHER" id="PTHR31030:SF1">
    <property type="entry name" value="PLASMA MEMBRANE FUSION PROTEIN PRM1"/>
    <property type="match status" value="1"/>
</dbReference>
<keyword evidence="13" id="KW-1185">Reference proteome</keyword>
<accession>A0A1L0CL31</accession>
<feature type="transmembrane region" description="Helical" evidence="11">
    <location>
        <begin position="674"/>
        <end position="695"/>
    </location>
</feature>
<keyword evidence="6 11" id="KW-0812">Transmembrane</keyword>
<feature type="transmembrane region" description="Helical" evidence="11">
    <location>
        <begin position="471"/>
        <end position="490"/>
    </location>
</feature>
<evidence type="ECO:0000256" key="7">
    <source>
        <dbReference type="ARBA" id="ARBA00022971"/>
    </source>
</evidence>
<evidence type="ECO:0000256" key="3">
    <source>
        <dbReference type="ARBA" id="ARBA00010780"/>
    </source>
</evidence>
<evidence type="ECO:0000313" key="13">
    <source>
        <dbReference type="Proteomes" id="UP000183365"/>
    </source>
</evidence>